<dbReference type="PROSITE" id="PS00075">
    <property type="entry name" value="DHFR_1"/>
    <property type="match status" value="1"/>
</dbReference>
<evidence type="ECO:0000256" key="2">
    <source>
        <dbReference type="ARBA" id="ARBA00009539"/>
    </source>
</evidence>
<dbReference type="GO" id="GO:0046452">
    <property type="term" value="P:dihydrofolate metabolic process"/>
    <property type="evidence" value="ECO:0007669"/>
    <property type="project" value="TreeGrafter"/>
</dbReference>
<name>A0A9X2L5U6_9BACT</name>
<dbReference type="Pfam" id="PF00186">
    <property type="entry name" value="DHFR_1"/>
    <property type="match status" value="1"/>
</dbReference>
<dbReference type="Proteomes" id="UP001139125">
    <property type="component" value="Unassembled WGS sequence"/>
</dbReference>
<keyword evidence="6 8" id="KW-0560">Oxidoreductase</keyword>
<dbReference type="GO" id="GO:0046655">
    <property type="term" value="P:folic acid metabolic process"/>
    <property type="evidence" value="ECO:0007669"/>
    <property type="project" value="TreeGrafter"/>
</dbReference>
<dbReference type="AlphaFoldDB" id="A0A9X2L5U6"/>
<dbReference type="PANTHER" id="PTHR48069:SF3">
    <property type="entry name" value="DIHYDROFOLATE REDUCTASE"/>
    <property type="match status" value="1"/>
</dbReference>
<feature type="domain" description="DHFR" evidence="10">
    <location>
        <begin position="2"/>
        <end position="155"/>
    </location>
</feature>
<evidence type="ECO:0000256" key="7">
    <source>
        <dbReference type="ARBA" id="ARBA00025067"/>
    </source>
</evidence>
<dbReference type="InterPro" id="IPR024072">
    <property type="entry name" value="DHFR-like_dom_sf"/>
</dbReference>
<comment type="function">
    <text evidence="7 8">Key enzyme in folate metabolism. Catalyzes an essential reaction for de novo glycine and purine synthesis, and for DNA precursor synthesis.</text>
</comment>
<evidence type="ECO:0000313" key="11">
    <source>
        <dbReference type="EMBL" id="MCP9292877.1"/>
    </source>
</evidence>
<dbReference type="Gene3D" id="3.40.430.10">
    <property type="entry name" value="Dihydrofolate Reductase, subunit A"/>
    <property type="match status" value="1"/>
</dbReference>
<dbReference type="InterPro" id="IPR017925">
    <property type="entry name" value="DHFR_CS"/>
</dbReference>
<dbReference type="EC" id="1.5.1.3" evidence="3 8"/>
<dbReference type="SUPFAM" id="SSF53597">
    <property type="entry name" value="Dihydrofolate reductase-like"/>
    <property type="match status" value="1"/>
</dbReference>
<dbReference type="EMBL" id="JANDBC010000003">
    <property type="protein sequence ID" value="MCP9292877.1"/>
    <property type="molecule type" value="Genomic_DNA"/>
</dbReference>
<evidence type="ECO:0000313" key="12">
    <source>
        <dbReference type="Proteomes" id="UP001139125"/>
    </source>
</evidence>
<dbReference type="CDD" id="cd00209">
    <property type="entry name" value="DHFR"/>
    <property type="match status" value="1"/>
</dbReference>
<comment type="caution">
    <text evidence="11">The sequence shown here is derived from an EMBL/GenBank/DDBJ whole genome shotgun (WGS) entry which is preliminary data.</text>
</comment>
<dbReference type="PRINTS" id="PR00070">
    <property type="entry name" value="DHFR"/>
</dbReference>
<comment type="similarity">
    <text evidence="2 8 9">Belongs to the dihydrofolate reductase family.</text>
</comment>
<evidence type="ECO:0000256" key="4">
    <source>
        <dbReference type="ARBA" id="ARBA00022563"/>
    </source>
</evidence>
<dbReference type="PROSITE" id="PS51330">
    <property type="entry name" value="DHFR_2"/>
    <property type="match status" value="1"/>
</dbReference>
<sequence>MTITLVAAHDPNLVIGKEGGLPWRYPEDLKHFKRTTIGKTIIMGRGVFEELNEIPLPERKNIVLSTTQNYKNVDTYSSLEDALKSSNEEEVFIIGGGVLYRQTIDIADKLIITEIHQEYEGDTYFPEYRDEIGTTWKEESREDHEELSFITYKRV</sequence>
<dbReference type="PANTHER" id="PTHR48069">
    <property type="entry name" value="DIHYDROFOLATE REDUCTASE"/>
    <property type="match status" value="1"/>
</dbReference>
<dbReference type="InterPro" id="IPR012259">
    <property type="entry name" value="DHFR"/>
</dbReference>
<dbReference type="GO" id="GO:0046654">
    <property type="term" value="P:tetrahydrofolate biosynthetic process"/>
    <property type="evidence" value="ECO:0007669"/>
    <property type="project" value="InterPro"/>
</dbReference>
<evidence type="ECO:0000256" key="5">
    <source>
        <dbReference type="ARBA" id="ARBA00022857"/>
    </source>
</evidence>
<keyword evidence="5 8" id="KW-0521">NADP</keyword>
<dbReference type="InterPro" id="IPR001796">
    <property type="entry name" value="DHFR_dom"/>
</dbReference>
<keyword evidence="12" id="KW-1185">Reference proteome</keyword>
<dbReference type="GO" id="GO:0004146">
    <property type="term" value="F:dihydrofolate reductase activity"/>
    <property type="evidence" value="ECO:0007669"/>
    <property type="project" value="UniProtKB-EC"/>
</dbReference>
<evidence type="ECO:0000256" key="9">
    <source>
        <dbReference type="RuleBase" id="RU004474"/>
    </source>
</evidence>
<dbReference type="PIRSF" id="PIRSF000194">
    <property type="entry name" value="DHFR"/>
    <property type="match status" value="1"/>
</dbReference>
<evidence type="ECO:0000256" key="1">
    <source>
        <dbReference type="ARBA" id="ARBA00004903"/>
    </source>
</evidence>
<dbReference type="GO" id="GO:0006730">
    <property type="term" value="P:one-carbon metabolic process"/>
    <property type="evidence" value="ECO:0007669"/>
    <property type="project" value="UniProtKB-KW"/>
</dbReference>
<keyword evidence="4 8" id="KW-0554">One-carbon metabolism</keyword>
<reference evidence="11" key="1">
    <citation type="submission" date="2022-06" db="EMBL/GenBank/DDBJ databases">
        <title>Gracilimonas sp. CAU 1638 isolated from sea sediment.</title>
        <authorList>
            <person name="Kim W."/>
        </authorList>
    </citation>
    <scope>NUCLEOTIDE SEQUENCE</scope>
    <source>
        <strain evidence="11">CAU 1638</strain>
    </source>
</reference>
<accession>A0A9X2L5U6</accession>
<gene>
    <name evidence="11" type="ORF">NM125_14905</name>
</gene>
<comment type="pathway">
    <text evidence="1 8">Cofactor biosynthesis; tetrahydrofolate biosynthesis; 5,6,7,8-tetrahydrofolate from 7,8-dihydrofolate: step 1/1.</text>
</comment>
<evidence type="ECO:0000256" key="8">
    <source>
        <dbReference type="PIRNR" id="PIRNR000194"/>
    </source>
</evidence>
<comment type="catalytic activity">
    <reaction evidence="8">
        <text>(6S)-5,6,7,8-tetrahydrofolate + NADP(+) = 7,8-dihydrofolate + NADPH + H(+)</text>
        <dbReference type="Rhea" id="RHEA:15009"/>
        <dbReference type="ChEBI" id="CHEBI:15378"/>
        <dbReference type="ChEBI" id="CHEBI:57451"/>
        <dbReference type="ChEBI" id="CHEBI:57453"/>
        <dbReference type="ChEBI" id="CHEBI:57783"/>
        <dbReference type="ChEBI" id="CHEBI:58349"/>
        <dbReference type="EC" id="1.5.1.3"/>
    </reaction>
</comment>
<evidence type="ECO:0000259" key="10">
    <source>
        <dbReference type="PROSITE" id="PS51330"/>
    </source>
</evidence>
<dbReference type="RefSeq" id="WP_255135775.1">
    <property type="nucleotide sequence ID" value="NZ_JANDBC010000003.1"/>
</dbReference>
<organism evidence="11 12">
    <name type="scientific">Gracilimonas sediminicola</name>
    <dbReference type="NCBI Taxonomy" id="2952158"/>
    <lineage>
        <taxon>Bacteria</taxon>
        <taxon>Pseudomonadati</taxon>
        <taxon>Balneolota</taxon>
        <taxon>Balneolia</taxon>
        <taxon>Balneolales</taxon>
        <taxon>Balneolaceae</taxon>
        <taxon>Gracilimonas</taxon>
    </lineage>
</organism>
<dbReference type="GO" id="GO:0005829">
    <property type="term" value="C:cytosol"/>
    <property type="evidence" value="ECO:0007669"/>
    <property type="project" value="TreeGrafter"/>
</dbReference>
<proteinExistence type="inferred from homology"/>
<evidence type="ECO:0000256" key="3">
    <source>
        <dbReference type="ARBA" id="ARBA00012856"/>
    </source>
</evidence>
<evidence type="ECO:0000256" key="6">
    <source>
        <dbReference type="ARBA" id="ARBA00023002"/>
    </source>
</evidence>
<protein>
    <recommendedName>
        <fullName evidence="3 8">Dihydrofolate reductase</fullName>
        <ecNumber evidence="3 8">1.5.1.3</ecNumber>
    </recommendedName>
</protein>
<dbReference type="GO" id="GO:0050661">
    <property type="term" value="F:NADP binding"/>
    <property type="evidence" value="ECO:0007669"/>
    <property type="project" value="InterPro"/>
</dbReference>